<evidence type="ECO:0000256" key="1">
    <source>
        <dbReference type="ARBA" id="ARBA00001974"/>
    </source>
</evidence>
<dbReference type="InterPro" id="IPR017046">
    <property type="entry name" value="Prenylcysteine_Oxase1"/>
</dbReference>
<dbReference type="OrthoDB" id="437369at2759"/>
<keyword evidence="3" id="KW-0285">Flavoprotein</keyword>
<dbReference type="GO" id="GO:0030328">
    <property type="term" value="P:prenylcysteine catabolic process"/>
    <property type="evidence" value="ECO:0007669"/>
    <property type="project" value="InterPro"/>
</dbReference>
<dbReference type="GO" id="GO:0001735">
    <property type="term" value="F:prenylcysteine oxidase activity"/>
    <property type="evidence" value="ECO:0007669"/>
    <property type="project" value="InterPro"/>
</dbReference>
<keyword evidence="7" id="KW-0325">Glycoprotein</keyword>
<evidence type="ECO:0000259" key="9">
    <source>
        <dbReference type="Pfam" id="PF07156"/>
    </source>
</evidence>
<feature type="region of interest" description="Disordered" evidence="8">
    <location>
        <begin position="398"/>
        <end position="444"/>
    </location>
</feature>
<comment type="similarity">
    <text evidence="2">Belongs to the prenylcysteine oxidase family.</text>
</comment>
<organism evidence="10 11">
    <name type="scientific">Dentipellis fragilis</name>
    <dbReference type="NCBI Taxonomy" id="205917"/>
    <lineage>
        <taxon>Eukaryota</taxon>
        <taxon>Fungi</taxon>
        <taxon>Dikarya</taxon>
        <taxon>Basidiomycota</taxon>
        <taxon>Agaricomycotina</taxon>
        <taxon>Agaricomycetes</taxon>
        <taxon>Russulales</taxon>
        <taxon>Hericiaceae</taxon>
        <taxon>Dentipellis</taxon>
    </lineage>
</organism>
<dbReference type="InterPro" id="IPR036188">
    <property type="entry name" value="FAD/NAD-bd_sf"/>
</dbReference>
<keyword evidence="11" id="KW-1185">Reference proteome</keyword>
<keyword evidence="4" id="KW-0732">Signal</keyword>
<protein>
    <recommendedName>
        <fullName evidence="9">Prenylcysteine lyase domain-containing protein</fullName>
    </recommendedName>
</protein>
<evidence type="ECO:0000256" key="4">
    <source>
        <dbReference type="ARBA" id="ARBA00022729"/>
    </source>
</evidence>
<dbReference type="STRING" id="205917.A0A4Y9Y4N1"/>
<evidence type="ECO:0000256" key="3">
    <source>
        <dbReference type="ARBA" id="ARBA00022630"/>
    </source>
</evidence>
<keyword evidence="6" id="KW-0560">Oxidoreductase</keyword>
<dbReference type="SUPFAM" id="SSF51905">
    <property type="entry name" value="FAD/NAD(P)-binding domain"/>
    <property type="match status" value="1"/>
</dbReference>
<dbReference type="GO" id="GO:0030327">
    <property type="term" value="P:prenylated protein catabolic process"/>
    <property type="evidence" value="ECO:0007669"/>
    <property type="project" value="TreeGrafter"/>
</dbReference>
<name>A0A4Y9Y4N1_9AGAM</name>
<evidence type="ECO:0000256" key="2">
    <source>
        <dbReference type="ARBA" id="ARBA00009967"/>
    </source>
</evidence>
<comment type="cofactor">
    <cofactor evidence="1">
        <name>FAD</name>
        <dbReference type="ChEBI" id="CHEBI:57692"/>
    </cofactor>
</comment>
<reference evidence="10 11" key="1">
    <citation type="submission" date="2019-02" db="EMBL/GenBank/DDBJ databases">
        <title>Genome sequencing of the rare red list fungi Dentipellis fragilis.</title>
        <authorList>
            <person name="Buettner E."/>
            <person name="Kellner H."/>
        </authorList>
    </citation>
    <scope>NUCLEOTIDE SEQUENCE [LARGE SCALE GENOMIC DNA]</scope>
    <source>
        <strain evidence="10 11">DSM 105465</strain>
    </source>
</reference>
<evidence type="ECO:0000256" key="8">
    <source>
        <dbReference type="SAM" id="MobiDB-lite"/>
    </source>
</evidence>
<dbReference type="InterPro" id="IPR010795">
    <property type="entry name" value="Prenylcys_lyase"/>
</dbReference>
<evidence type="ECO:0000313" key="11">
    <source>
        <dbReference type="Proteomes" id="UP000298327"/>
    </source>
</evidence>
<dbReference type="PANTHER" id="PTHR15944">
    <property type="entry name" value="FARNESYLCYSTEINE LYASE"/>
    <property type="match status" value="1"/>
</dbReference>
<gene>
    <name evidence="10" type="ORF">EVG20_g8889</name>
</gene>
<dbReference type="Pfam" id="PF07156">
    <property type="entry name" value="Prenylcys_lyase"/>
    <property type="match status" value="1"/>
</dbReference>
<keyword evidence="5" id="KW-0274">FAD</keyword>
<evidence type="ECO:0000256" key="7">
    <source>
        <dbReference type="ARBA" id="ARBA00023180"/>
    </source>
</evidence>
<proteinExistence type="inferred from homology"/>
<evidence type="ECO:0000256" key="6">
    <source>
        <dbReference type="ARBA" id="ARBA00023002"/>
    </source>
</evidence>
<feature type="domain" description="Prenylcysteine lyase" evidence="9">
    <location>
        <begin position="154"/>
        <end position="527"/>
    </location>
</feature>
<comment type="caution">
    <text evidence="10">The sequence shown here is derived from an EMBL/GenBank/DDBJ whole genome shotgun (WGS) entry which is preliminary data.</text>
</comment>
<dbReference type="AlphaFoldDB" id="A0A4Y9Y4N1"/>
<dbReference type="PANTHER" id="PTHR15944:SF0">
    <property type="entry name" value="PRENYLCYSTEINE LYASE DOMAIN-CONTAINING PROTEIN"/>
    <property type="match status" value="1"/>
</dbReference>
<dbReference type="Gene3D" id="3.50.50.60">
    <property type="entry name" value="FAD/NAD(P)-binding domain"/>
    <property type="match status" value="1"/>
</dbReference>
<accession>A0A4Y9Y4N1</accession>
<dbReference type="EMBL" id="SEOQ01000819">
    <property type="protein sequence ID" value="TFY56537.1"/>
    <property type="molecule type" value="Genomic_DNA"/>
</dbReference>
<sequence>MRPHRPPPPPRCLRRRHPGPILRQMAFRFQTRDHRRVADVPHRDYWGGRWRLVCCVLDSQGQGAAAVSALVPLCALLSDSRSGSTTVQPYDDLTYEPVELGASVFVEINKNLWRATNEFNLSRKNFEEDSGETGFWDGEDFVFKMGTVGGTIGSWFDSLKVIWRYGYTAPTKAQRLVKQMTDKFVGLYAPSTPSWTNLTTLTEDLGWTELLAQTGGEYFQSNGVSKKFTYELIEAATLVNYAQDVDSIHALEAACSVAASGASSVKGGNWQIFDAFVKHSGANVFLDTVVNSISRKSATHWTVRSNKGTLDYRAVILAAPYHTSDISLPSDLATLIPAQPYVRLHVTLLTTTAPAPNPVYFGLAEGAKAPTAVLTTLEGMRNGKRAPEFNSLTYHGKVRRRASTEAEPEPEPETHVSAEKVVEEEGKQDAEAAAKPVEAEKEETAPEKDEWVVKIFSMAPVSDEWLANMFQGQVGWVLRQEWDSYPVLPPTSTFPPIKLDRGLFYVNAFEPFISTMETETLASRNIVDWLLREEFGAAICPAKPADADSAEPEPRPKAKDFVYGWDC</sequence>
<feature type="compositionally biased region" description="Basic and acidic residues" evidence="8">
    <location>
        <begin position="412"/>
        <end position="444"/>
    </location>
</feature>
<evidence type="ECO:0000256" key="5">
    <source>
        <dbReference type="ARBA" id="ARBA00022827"/>
    </source>
</evidence>
<dbReference type="Proteomes" id="UP000298327">
    <property type="component" value="Unassembled WGS sequence"/>
</dbReference>
<evidence type="ECO:0000313" key="10">
    <source>
        <dbReference type="EMBL" id="TFY56537.1"/>
    </source>
</evidence>